<comment type="caution">
    <text evidence="2">The sequence shown here is derived from an EMBL/GenBank/DDBJ whole genome shotgun (WGS) entry which is preliminary data.</text>
</comment>
<organism evidence="2 3">
    <name type="scientific">Microbacterium trichothecenolyticum</name>
    <name type="common">Aureobacterium trichothecenolyticum</name>
    <dbReference type="NCBI Taxonomy" id="69370"/>
    <lineage>
        <taxon>Bacteria</taxon>
        <taxon>Bacillati</taxon>
        <taxon>Actinomycetota</taxon>
        <taxon>Actinomycetes</taxon>
        <taxon>Micrococcales</taxon>
        <taxon>Microbacteriaceae</taxon>
        <taxon>Microbacterium</taxon>
    </lineage>
</organism>
<evidence type="ECO:0000256" key="1">
    <source>
        <dbReference type="SAM" id="MobiDB-lite"/>
    </source>
</evidence>
<gene>
    <name evidence="2" type="ORF">QE412_000023</name>
</gene>
<accession>A0ABU0TP59</accession>
<dbReference type="Proteomes" id="UP001226691">
    <property type="component" value="Unassembled WGS sequence"/>
</dbReference>
<evidence type="ECO:0000313" key="2">
    <source>
        <dbReference type="EMBL" id="MDQ1121450.1"/>
    </source>
</evidence>
<reference evidence="2 3" key="1">
    <citation type="submission" date="2023-07" db="EMBL/GenBank/DDBJ databases">
        <title>Functional and genomic diversity of the sorghum phyllosphere microbiome.</title>
        <authorList>
            <person name="Shade A."/>
        </authorList>
    </citation>
    <scope>NUCLEOTIDE SEQUENCE [LARGE SCALE GENOMIC DNA]</scope>
    <source>
        <strain evidence="2 3">SORGH_AS_1207</strain>
    </source>
</reference>
<proteinExistence type="predicted"/>
<feature type="region of interest" description="Disordered" evidence="1">
    <location>
        <begin position="1"/>
        <end position="26"/>
    </location>
</feature>
<protein>
    <submittedName>
        <fullName evidence="2">Uncharacterized protein</fullName>
    </submittedName>
</protein>
<keyword evidence="3" id="KW-1185">Reference proteome</keyword>
<name>A0ABU0TP59_MICTR</name>
<sequence>MKTSMYDAGDMEQLEDSPPRRSGQQLREWVQEFRDQGHLFAGTLKVIDQEDADSQDTGLVVMRLMNAKASIYMQPKGYDEPLWEATLTGRPEELTLSPHDMASLAAELVVAGNLCSFLQWKSLEWDRESGTHKE</sequence>
<evidence type="ECO:0000313" key="3">
    <source>
        <dbReference type="Proteomes" id="UP001226691"/>
    </source>
</evidence>
<dbReference type="EMBL" id="JAUTBF010000001">
    <property type="protein sequence ID" value="MDQ1121450.1"/>
    <property type="molecule type" value="Genomic_DNA"/>
</dbReference>